<name>A0A210QRU7_MIZYE</name>
<feature type="domain" description="Disintegrin" evidence="5">
    <location>
        <begin position="485"/>
        <end position="570"/>
    </location>
</feature>
<dbReference type="InterPro" id="IPR032029">
    <property type="entry name" value="ADAM17_MPD"/>
</dbReference>
<comment type="caution">
    <text evidence="7">The sequence shown here is derived from an EMBL/GenBank/DDBJ whole genome shotgun (WGS) entry which is preliminary data.</text>
</comment>
<dbReference type="EMBL" id="NEDP02002268">
    <property type="protein sequence ID" value="OWF51408.1"/>
    <property type="molecule type" value="Genomic_DNA"/>
</dbReference>
<dbReference type="SMART" id="SM00050">
    <property type="entry name" value="DISIN"/>
    <property type="match status" value="1"/>
</dbReference>
<evidence type="ECO:0000313" key="7">
    <source>
        <dbReference type="EMBL" id="OWF51408.1"/>
    </source>
</evidence>
<evidence type="ECO:0000259" key="6">
    <source>
        <dbReference type="PROSITE" id="PS50215"/>
    </source>
</evidence>
<evidence type="ECO:0000313" key="8">
    <source>
        <dbReference type="Proteomes" id="UP000242188"/>
    </source>
</evidence>
<dbReference type="PROSITE" id="PS50215">
    <property type="entry name" value="ADAM_MEPRO"/>
    <property type="match status" value="1"/>
</dbReference>
<dbReference type="InterPro" id="IPR001590">
    <property type="entry name" value="Peptidase_M12B"/>
</dbReference>
<evidence type="ECO:0000256" key="3">
    <source>
        <dbReference type="SAM" id="MobiDB-lite"/>
    </source>
</evidence>
<keyword evidence="4" id="KW-0472">Membrane</keyword>
<evidence type="ECO:0000256" key="2">
    <source>
        <dbReference type="PROSITE-ProRule" id="PRU00276"/>
    </source>
</evidence>
<feature type="region of interest" description="Disordered" evidence="3">
    <location>
        <begin position="194"/>
        <end position="218"/>
    </location>
</feature>
<keyword evidence="7" id="KW-0645">Protease</keyword>
<dbReference type="STRING" id="6573.A0A210QRU7"/>
<dbReference type="InterPro" id="IPR001762">
    <property type="entry name" value="Disintegrin_dom"/>
</dbReference>
<evidence type="ECO:0000256" key="1">
    <source>
        <dbReference type="ARBA" id="ARBA00023157"/>
    </source>
</evidence>
<evidence type="ECO:0000259" key="5">
    <source>
        <dbReference type="PROSITE" id="PS50214"/>
    </source>
</evidence>
<gene>
    <name evidence="7" type="ORF">KP79_PYT16903</name>
</gene>
<dbReference type="SUPFAM" id="SSF57552">
    <property type="entry name" value="Blood coagulation inhibitor (disintegrin)"/>
    <property type="match status" value="1"/>
</dbReference>
<dbReference type="Pfam" id="PF13688">
    <property type="entry name" value="Reprolysin_5"/>
    <property type="match status" value="1"/>
</dbReference>
<comment type="caution">
    <text evidence="2">Lacks conserved residue(s) required for the propagation of feature annotation.</text>
</comment>
<dbReference type="Gene3D" id="3.40.390.10">
    <property type="entry name" value="Collagenase (Catalytic Domain)"/>
    <property type="match status" value="1"/>
</dbReference>
<feature type="transmembrane region" description="Helical" evidence="4">
    <location>
        <begin position="674"/>
        <end position="696"/>
    </location>
</feature>
<dbReference type="GO" id="GO:0007219">
    <property type="term" value="P:Notch signaling pathway"/>
    <property type="evidence" value="ECO:0007669"/>
    <property type="project" value="TreeGrafter"/>
</dbReference>
<dbReference type="OrthoDB" id="2131567at2759"/>
<dbReference type="FunFam" id="4.10.70.10:FF:000003">
    <property type="entry name" value="Disintegrin and metalloproteinase domain-containing protein 17"/>
    <property type="match status" value="1"/>
</dbReference>
<organism evidence="7 8">
    <name type="scientific">Mizuhopecten yessoensis</name>
    <name type="common">Japanese scallop</name>
    <name type="synonym">Patinopecten yessoensis</name>
    <dbReference type="NCBI Taxonomy" id="6573"/>
    <lineage>
        <taxon>Eukaryota</taxon>
        <taxon>Metazoa</taxon>
        <taxon>Spiralia</taxon>
        <taxon>Lophotrochozoa</taxon>
        <taxon>Mollusca</taxon>
        <taxon>Bivalvia</taxon>
        <taxon>Autobranchia</taxon>
        <taxon>Pteriomorphia</taxon>
        <taxon>Pectinida</taxon>
        <taxon>Pectinoidea</taxon>
        <taxon>Pectinidae</taxon>
        <taxon>Mizuhopecten</taxon>
    </lineage>
</organism>
<keyword evidence="1" id="KW-1015">Disulfide bond</keyword>
<dbReference type="PROSITE" id="PS50214">
    <property type="entry name" value="DISINTEGRIN_2"/>
    <property type="match status" value="1"/>
</dbReference>
<dbReference type="PANTHER" id="PTHR45702:SF6">
    <property type="entry name" value="DISINTEGRIN AND METALLOPROTEINASE DOMAIN-CONTAINING PROTEIN 17"/>
    <property type="match status" value="1"/>
</dbReference>
<protein>
    <submittedName>
        <fullName evidence="7">ADAM 17-like protease</fullName>
    </submittedName>
</protein>
<accession>A0A210QRU7</accession>
<keyword evidence="4" id="KW-1133">Transmembrane helix</keyword>
<feature type="domain" description="Peptidase M12B" evidence="6">
    <location>
        <begin position="226"/>
        <end position="482"/>
    </location>
</feature>
<keyword evidence="8" id="KW-1185">Reference proteome</keyword>
<sequence length="741" mass="82945">MKTVQKEKKHQLHEDEDKRGYGTETITGIADKLHYYETMRTTDIKLRVRRSADNKPGFDMKEIWFNTMGRDFHLALKQSSVLSSDFKATAINGESKESFSVDRRKFLSGKLYDDPDSSAHVLWDGEIMTASIATKDEVYYVEPSWRHFPPSVNHSMVTYKKSDVKFDPDAMIGGVMGDFANVDETVGMELNDGIRLFPKEPEPEPESTGPQREKRQATSPIIGPRTLCRLAVVADFYFFSNMGQGDRYPTSEFMISLIDRVNGYFKRTVWTDNKEEIFNTGFEIAEIIVHESYTDSGDNNHYNMKGRVNDMSNVLDWFGESHVQDFKDVCLGHLFTYQAFRGKLGLAYIASPHKSNLGGICSRAAYVNGKKQAVNTGVSSFQTPGGSTAMSLPSTLTVTHGFTSANLTFIWDNTVSSHNWGCEHDPDTSNCSPRSSAGGKYIMYPSSTTGYQANNQVFSSCSRQYVFKVLQNKGFDCFSESTGGIGLCGNGRVDKDEECDSGKMGDICCDKDCKLIGQATCSYMNYPCCDRLTCQVASGFQRCRASSGCKESANCNGIDLTCPVADNSRDGRNCTDDGVCRRGVCLGQCQQLGKIPCICEDEGNLCKRCCQNANSTGACTPLKNTGSLPNGSPCSYGFCEQGTCARSGTIVKRLYRVLQYFSINRLEVVMKDNVVWVILLLSSLLWLIFIVIFECVDSRNEKRDRLSRENMTRRNKETILPFMREGVSEKIHFPIIRRQFD</sequence>
<dbReference type="AlphaFoldDB" id="A0A210QRU7"/>
<dbReference type="GO" id="GO:0005886">
    <property type="term" value="C:plasma membrane"/>
    <property type="evidence" value="ECO:0007669"/>
    <property type="project" value="TreeGrafter"/>
</dbReference>
<keyword evidence="7" id="KW-0378">Hydrolase</keyword>
<dbReference type="Gene3D" id="4.10.70.30">
    <property type="match status" value="1"/>
</dbReference>
<keyword evidence="4" id="KW-0812">Transmembrane</keyword>
<dbReference type="GO" id="GO:0004222">
    <property type="term" value="F:metalloendopeptidase activity"/>
    <property type="evidence" value="ECO:0007669"/>
    <property type="project" value="InterPro"/>
</dbReference>
<evidence type="ECO:0000256" key="4">
    <source>
        <dbReference type="SAM" id="Phobius"/>
    </source>
</evidence>
<dbReference type="InterPro" id="IPR024079">
    <property type="entry name" value="MetalloPept_cat_dom_sf"/>
</dbReference>
<dbReference type="GO" id="GO:0006509">
    <property type="term" value="P:membrane protein ectodomain proteolysis"/>
    <property type="evidence" value="ECO:0007669"/>
    <property type="project" value="TreeGrafter"/>
</dbReference>
<dbReference type="Gene3D" id="4.10.70.10">
    <property type="entry name" value="Disintegrin domain"/>
    <property type="match status" value="1"/>
</dbReference>
<dbReference type="Pfam" id="PF16698">
    <property type="entry name" value="ADAM17_MPD"/>
    <property type="match status" value="1"/>
</dbReference>
<dbReference type="PANTHER" id="PTHR45702">
    <property type="entry name" value="ADAM10/ADAM17 METALLOPEPTIDASE FAMILY MEMBER"/>
    <property type="match status" value="1"/>
</dbReference>
<dbReference type="InterPro" id="IPR051489">
    <property type="entry name" value="ADAM_Metalloproteinase"/>
</dbReference>
<proteinExistence type="predicted"/>
<dbReference type="Proteomes" id="UP000242188">
    <property type="component" value="Unassembled WGS sequence"/>
</dbReference>
<dbReference type="SUPFAM" id="SSF55486">
    <property type="entry name" value="Metalloproteases ('zincins'), catalytic domain"/>
    <property type="match status" value="1"/>
</dbReference>
<reference evidence="7 8" key="1">
    <citation type="journal article" date="2017" name="Nat. Ecol. Evol.">
        <title>Scallop genome provides insights into evolution of bilaterian karyotype and development.</title>
        <authorList>
            <person name="Wang S."/>
            <person name="Zhang J."/>
            <person name="Jiao W."/>
            <person name="Li J."/>
            <person name="Xun X."/>
            <person name="Sun Y."/>
            <person name="Guo X."/>
            <person name="Huan P."/>
            <person name="Dong B."/>
            <person name="Zhang L."/>
            <person name="Hu X."/>
            <person name="Sun X."/>
            <person name="Wang J."/>
            <person name="Zhao C."/>
            <person name="Wang Y."/>
            <person name="Wang D."/>
            <person name="Huang X."/>
            <person name="Wang R."/>
            <person name="Lv J."/>
            <person name="Li Y."/>
            <person name="Zhang Z."/>
            <person name="Liu B."/>
            <person name="Lu W."/>
            <person name="Hui Y."/>
            <person name="Liang J."/>
            <person name="Zhou Z."/>
            <person name="Hou R."/>
            <person name="Li X."/>
            <person name="Liu Y."/>
            <person name="Li H."/>
            <person name="Ning X."/>
            <person name="Lin Y."/>
            <person name="Zhao L."/>
            <person name="Xing Q."/>
            <person name="Dou J."/>
            <person name="Li Y."/>
            <person name="Mao J."/>
            <person name="Guo H."/>
            <person name="Dou H."/>
            <person name="Li T."/>
            <person name="Mu C."/>
            <person name="Jiang W."/>
            <person name="Fu Q."/>
            <person name="Fu X."/>
            <person name="Miao Y."/>
            <person name="Liu J."/>
            <person name="Yu Q."/>
            <person name="Li R."/>
            <person name="Liao H."/>
            <person name="Li X."/>
            <person name="Kong Y."/>
            <person name="Jiang Z."/>
            <person name="Chourrout D."/>
            <person name="Li R."/>
            <person name="Bao Z."/>
        </authorList>
    </citation>
    <scope>NUCLEOTIDE SEQUENCE [LARGE SCALE GENOMIC DNA]</scope>
    <source>
        <strain evidence="7 8">PY_sf001</strain>
    </source>
</reference>
<dbReference type="InterPro" id="IPR036436">
    <property type="entry name" value="Disintegrin_dom_sf"/>
</dbReference>